<gene>
    <name evidence="3" type="primary">LOC108076921</name>
</gene>
<evidence type="ECO:0000256" key="1">
    <source>
        <dbReference type="SAM" id="MobiDB-lite"/>
    </source>
</evidence>
<feature type="compositionally biased region" description="Acidic residues" evidence="1">
    <location>
        <begin position="96"/>
        <end position="125"/>
    </location>
</feature>
<evidence type="ECO:0000313" key="2">
    <source>
        <dbReference type="Proteomes" id="UP001652661"/>
    </source>
</evidence>
<dbReference type="GeneID" id="108076921"/>
<name>A0A6P4IPQ1_DROKI</name>
<reference evidence="2" key="1">
    <citation type="submission" date="2025-05" db="UniProtKB">
        <authorList>
            <consortium name="RefSeq"/>
        </authorList>
    </citation>
    <scope>NUCLEOTIDE SEQUENCE [LARGE SCALE GENOMIC DNA]</scope>
    <source>
        <strain evidence="2">14028-0561.14</strain>
    </source>
</reference>
<sequence>MNNRKSKLLQSLEDSMQPLDEEDVVRLLAHQIRQPLSDPIEISREKNADLSILHLEDAIKFRESMEHFNISPTAETIDEVMPVKDQHLGEMLEVLNDLDDDDDGEEEYEGDYEEDDDAEDEDAEENHEKDKTTPGSDLNNLDPIKPLF</sequence>
<organism evidence="2 3">
    <name type="scientific">Drosophila kikkawai</name>
    <name type="common">Fruit fly</name>
    <dbReference type="NCBI Taxonomy" id="30033"/>
    <lineage>
        <taxon>Eukaryota</taxon>
        <taxon>Metazoa</taxon>
        <taxon>Ecdysozoa</taxon>
        <taxon>Arthropoda</taxon>
        <taxon>Hexapoda</taxon>
        <taxon>Insecta</taxon>
        <taxon>Pterygota</taxon>
        <taxon>Neoptera</taxon>
        <taxon>Endopterygota</taxon>
        <taxon>Diptera</taxon>
        <taxon>Brachycera</taxon>
        <taxon>Muscomorpha</taxon>
        <taxon>Ephydroidea</taxon>
        <taxon>Drosophilidae</taxon>
        <taxon>Drosophila</taxon>
        <taxon>Sophophora</taxon>
    </lineage>
</organism>
<dbReference type="AlphaFoldDB" id="A0A6P4IPQ1"/>
<dbReference type="Proteomes" id="UP001652661">
    <property type="component" value="Chromosome 2L"/>
</dbReference>
<proteinExistence type="predicted"/>
<protein>
    <submittedName>
        <fullName evidence="3">Uncharacterized protein</fullName>
    </submittedName>
</protein>
<dbReference type="RefSeq" id="XP_017025454.1">
    <property type="nucleotide sequence ID" value="XM_017169965.3"/>
</dbReference>
<feature type="region of interest" description="Disordered" evidence="1">
    <location>
        <begin position="95"/>
        <end position="148"/>
    </location>
</feature>
<evidence type="ECO:0000313" key="3">
    <source>
        <dbReference type="RefSeq" id="XP_017025454.1"/>
    </source>
</evidence>
<dbReference type="OrthoDB" id="7865358at2759"/>
<accession>A0A6P4IPQ1</accession>
<reference evidence="3" key="2">
    <citation type="submission" date="2025-08" db="UniProtKB">
        <authorList>
            <consortium name="RefSeq"/>
        </authorList>
    </citation>
    <scope>IDENTIFICATION</scope>
    <source>
        <strain evidence="3">14028-0561.14</strain>
        <tissue evidence="3">Whole fly</tissue>
    </source>
</reference>
<keyword evidence="2" id="KW-1185">Reference proteome</keyword>